<proteinExistence type="inferred from homology"/>
<dbReference type="AlphaFoldDB" id="A0A2A4GVU4"/>
<protein>
    <submittedName>
        <fullName evidence="3">DNA protecting protein DprA</fullName>
    </submittedName>
</protein>
<gene>
    <name evidence="3" type="ORF">B5C08_09155</name>
</gene>
<name>A0A2A4GVU4_9STAP</name>
<evidence type="ECO:0000313" key="3">
    <source>
        <dbReference type="EMBL" id="PCF54633.1"/>
    </source>
</evidence>
<comment type="caution">
    <text evidence="3">The sequence shown here is derived from an EMBL/GenBank/DDBJ whole genome shotgun (WGS) entry which is preliminary data.</text>
</comment>
<sequence>MKQLLLLLLYAGFSTQQLQSYYPKLCALTGNLPQRIQAFKSMLSHMTPSHIQQKLARLDTLNIHTIEAALHEHQIVPIMIDEPLYPPLLKEIYDPPLILFCKGRLELLQHSANSLGIVGARQHTAYTPQALEILFNSFQHFPLTIISGLAHGTDALAHHCAIRHGLSTIGVLGFGHFHHYPKDTQALRQTMEQHHLTISEYPPHTPIAKFRFPERNRMISGLSKGILITEAKEKSGALITLDQALEQNRNVYVLPGDMFNVHTKGNMLRVKEGAEIVLCAQDILKDYANLHVNAL</sequence>
<dbReference type="Proteomes" id="UP000218335">
    <property type="component" value="Unassembled WGS sequence"/>
</dbReference>
<dbReference type="RefSeq" id="WP_096593252.1">
    <property type="nucleotide sequence ID" value="NZ_MWRM01000001.1"/>
</dbReference>
<accession>A0A2A4GVU4</accession>
<reference evidence="3 4" key="1">
    <citation type="journal article" date="2017" name="PLoS ONE">
        <title>Development of a real-time PCR for detection of Staphylococcus pseudintermedius using a novel automated comparison of whole-genome sequences.</title>
        <authorList>
            <person name="Verstappen K.M."/>
            <person name="Huijbregts L."/>
            <person name="Spaninks M."/>
            <person name="Wagenaar J.A."/>
            <person name="Fluit A.C."/>
            <person name="Duim B."/>
        </authorList>
    </citation>
    <scope>NUCLEOTIDE SEQUENCE [LARGE SCALE GENOMIC DNA]</scope>
    <source>
        <strain evidence="3 4">215070706401-1</strain>
    </source>
</reference>
<feature type="domain" description="Smf/DprA SLOG" evidence="2">
    <location>
        <begin position="78"/>
        <end position="287"/>
    </location>
</feature>
<dbReference type="Pfam" id="PF02481">
    <property type="entry name" value="DNA_processg_A"/>
    <property type="match status" value="1"/>
</dbReference>
<dbReference type="Gene3D" id="3.40.50.450">
    <property type="match status" value="1"/>
</dbReference>
<dbReference type="InterPro" id="IPR057666">
    <property type="entry name" value="DrpA_SLOG"/>
</dbReference>
<organism evidence="3 4">
    <name type="scientific">Staphylococcus delphini</name>
    <dbReference type="NCBI Taxonomy" id="53344"/>
    <lineage>
        <taxon>Bacteria</taxon>
        <taxon>Bacillati</taxon>
        <taxon>Bacillota</taxon>
        <taxon>Bacilli</taxon>
        <taxon>Bacillales</taxon>
        <taxon>Staphylococcaceae</taxon>
        <taxon>Staphylococcus</taxon>
        <taxon>Staphylococcus intermedius group</taxon>
    </lineage>
</organism>
<evidence type="ECO:0000256" key="1">
    <source>
        <dbReference type="ARBA" id="ARBA00006525"/>
    </source>
</evidence>
<dbReference type="NCBIfam" id="TIGR00732">
    <property type="entry name" value="dprA"/>
    <property type="match status" value="1"/>
</dbReference>
<dbReference type="EMBL" id="MWUU01000011">
    <property type="protein sequence ID" value="PCF54633.1"/>
    <property type="molecule type" value="Genomic_DNA"/>
</dbReference>
<dbReference type="PANTHER" id="PTHR43022">
    <property type="entry name" value="PROTEIN SMF"/>
    <property type="match status" value="1"/>
</dbReference>
<dbReference type="GO" id="GO:0009294">
    <property type="term" value="P:DNA-mediated transformation"/>
    <property type="evidence" value="ECO:0007669"/>
    <property type="project" value="InterPro"/>
</dbReference>
<dbReference type="SUPFAM" id="SSF102405">
    <property type="entry name" value="MCP/YpsA-like"/>
    <property type="match status" value="1"/>
</dbReference>
<evidence type="ECO:0000313" key="4">
    <source>
        <dbReference type="Proteomes" id="UP000218335"/>
    </source>
</evidence>
<dbReference type="PANTHER" id="PTHR43022:SF1">
    <property type="entry name" value="PROTEIN SMF"/>
    <property type="match status" value="1"/>
</dbReference>
<comment type="similarity">
    <text evidence="1">Belongs to the DprA/Smf family.</text>
</comment>
<dbReference type="InterPro" id="IPR003488">
    <property type="entry name" value="DprA"/>
</dbReference>
<evidence type="ECO:0000259" key="2">
    <source>
        <dbReference type="Pfam" id="PF02481"/>
    </source>
</evidence>